<dbReference type="GO" id="GO:0016209">
    <property type="term" value="F:antioxidant activity"/>
    <property type="evidence" value="ECO:0007669"/>
    <property type="project" value="InterPro"/>
</dbReference>
<dbReference type="InterPro" id="IPR013766">
    <property type="entry name" value="Thioredoxin_domain"/>
</dbReference>
<dbReference type="InterPro" id="IPR050455">
    <property type="entry name" value="Tpx_Peroxidase_subfamily"/>
</dbReference>
<dbReference type="GO" id="GO:0016491">
    <property type="term" value="F:oxidoreductase activity"/>
    <property type="evidence" value="ECO:0007669"/>
    <property type="project" value="UniProtKB-KW"/>
</dbReference>
<dbReference type="PANTHER" id="PTHR43110">
    <property type="entry name" value="THIOL PEROXIDASE"/>
    <property type="match status" value="1"/>
</dbReference>
<dbReference type="InterPro" id="IPR000866">
    <property type="entry name" value="AhpC/TSA"/>
</dbReference>
<dbReference type="PROSITE" id="PS51352">
    <property type="entry name" value="THIOREDOXIN_2"/>
    <property type="match status" value="1"/>
</dbReference>
<keyword evidence="1" id="KW-0560">Oxidoreductase</keyword>
<dbReference type="EMBL" id="CP023777">
    <property type="protein sequence ID" value="ATL48669.1"/>
    <property type="molecule type" value="Genomic_DNA"/>
</dbReference>
<dbReference type="Pfam" id="PF00578">
    <property type="entry name" value="AhpC-TSA"/>
    <property type="match status" value="1"/>
</dbReference>
<evidence type="ECO:0000259" key="4">
    <source>
        <dbReference type="PROSITE" id="PS51352"/>
    </source>
</evidence>
<accession>A0A291QXB2</accession>
<keyword evidence="2" id="KW-0676">Redox-active center</keyword>
<feature type="domain" description="Thioredoxin" evidence="4">
    <location>
        <begin position="2"/>
        <end position="152"/>
    </location>
</feature>
<feature type="active site" description="Cysteine sulfenic acid (-SOH) intermediate; for peroxidase activity" evidence="3">
    <location>
        <position position="44"/>
    </location>
</feature>
<dbReference type="InterPro" id="IPR036249">
    <property type="entry name" value="Thioredoxin-like_sf"/>
</dbReference>
<dbReference type="AlphaFoldDB" id="A0A291QXB2"/>
<dbReference type="PANTHER" id="PTHR43110:SF1">
    <property type="entry name" value="THIOL PEROXIDASE"/>
    <property type="match status" value="1"/>
</dbReference>
<reference evidence="5 6" key="1">
    <citation type="submission" date="2017-10" db="EMBL/GenBank/DDBJ databases">
        <title>Paenichitinophaga pekingensis gen. nov., sp. nov., isolated from activated sludge.</title>
        <authorList>
            <person name="Jin D."/>
            <person name="Kong X."/>
            <person name="Deng Y."/>
            <person name="Bai Z."/>
        </authorList>
    </citation>
    <scope>NUCLEOTIDE SEQUENCE [LARGE SCALE GENOMIC DNA]</scope>
    <source>
        <strain evidence="5 6">13</strain>
    </source>
</reference>
<dbReference type="Proteomes" id="UP000220133">
    <property type="component" value="Chromosome"/>
</dbReference>
<dbReference type="OrthoDB" id="9809746at2"/>
<name>A0A291QXB2_9BACT</name>
<organism evidence="5 6">
    <name type="scientific">Chitinophaga caeni</name>
    <dbReference type="NCBI Taxonomy" id="2029983"/>
    <lineage>
        <taxon>Bacteria</taxon>
        <taxon>Pseudomonadati</taxon>
        <taxon>Bacteroidota</taxon>
        <taxon>Chitinophagia</taxon>
        <taxon>Chitinophagales</taxon>
        <taxon>Chitinophagaceae</taxon>
        <taxon>Chitinophaga</taxon>
    </lineage>
</organism>
<evidence type="ECO:0000313" key="5">
    <source>
        <dbReference type="EMBL" id="ATL48669.1"/>
    </source>
</evidence>
<evidence type="ECO:0000256" key="3">
    <source>
        <dbReference type="PIRSR" id="PIRSR000239-1"/>
    </source>
</evidence>
<evidence type="ECO:0000256" key="1">
    <source>
        <dbReference type="ARBA" id="ARBA00023002"/>
    </source>
</evidence>
<evidence type="ECO:0000256" key="2">
    <source>
        <dbReference type="ARBA" id="ARBA00023284"/>
    </source>
</evidence>
<dbReference type="InterPro" id="IPR024706">
    <property type="entry name" value="Peroxiredoxin_AhpC-typ"/>
</dbReference>
<proteinExistence type="predicted"/>
<evidence type="ECO:0000313" key="6">
    <source>
        <dbReference type="Proteomes" id="UP000220133"/>
    </source>
</evidence>
<dbReference type="PIRSF" id="PIRSF000239">
    <property type="entry name" value="AHPC"/>
    <property type="match status" value="1"/>
</dbReference>
<keyword evidence="6" id="KW-1185">Reference proteome</keyword>
<sequence>MLKKGDHAPDFTLYATPDQKIKLSELKGKNVILAFYPADWSPVCSDQMVLYNEMLKFFEKQDAVLLGISVDSKWCHMAFANQNKLHFTLLADFEPKGAVAKSFGVYDEEEGHAQRALFVLDKEGTVAWSYLSPVAINPGGDGILQALDELNK</sequence>
<dbReference type="Gene3D" id="3.40.30.10">
    <property type="entry name" value="Glutaredoxin"/>
    <property type="match status" value="1"/>
</dbReference>
<gene>
    <name evidence="5" type="ORF">COR50_16690</name>
</gene>
<dbReference type="SUPFAM" id="SSF52833">
    <property type="entry name" value="Thioredoxin-like"/>
    <property type="match status" value="1"/>
</dbReference>
<protein>
    <submittedName>
        <fullName evidence="5">Peroxiredoxin</fullName>
    </submittedName>
</protein>
<dbReference type="RefSeq" id="WP_098195042.1">
    <property type="nucleotide sequence ID" value="NZ_CP023777.1"/>
</dbReference>
<dbReference type="KEGG" id="cbae:COR50_16690"/>